<dbReference type="AlphaFoldDB" id="A0A9N9X0P2"/>
<organism evidence="2 3">
    <name type="scientific">Phaedon cochleariae</name>
    <name type="common">Mustard beetle</name>
    <dbReference type="NCBI Taxonomy" id="80249"/>
    <lineage>
        <taxon>Eukaryota</taxon>
        <taxon>Metazoa</taxon>
        <taxon>Ecdysozoa</taxon>
        <taxon>Arthropoda</taxon>
        <taxon>Hexapoda</taxon>
        <taxon>Insecta</taxon>
        <taxon>Pterygota</taxon>
        <taxon>Neoptera</taxon>
        <taxon>Endopterygota</taxon>
        <taxon>Coleoptera</taxon>
        <taxon>Polyphaga</taxon>
        <taxon>Cucujiformia</taxon>
        <taxon>Chrysomeloidea</taxon>
        <taxon>Chrysomelidae</taxon>
        <taxon>Chrysomelinae</taxon>
        <taxon>Chrysomelini</taxon>
        <taxon>Phaedon</taxon>
    </lineage>
</organism>
<sequence length="212" mass="24428">MDFENSKKPENTDGDFLIPVRVSSIPTHESDLEENGPNELSRSLQSDHDTTPLDVELLENISSADVASGEETSTAVNYFNEEQPEPLNLPIREREGEGVDNWIKNKKKRERNEGRGYEYVSLVKTDKGTVNRVTKHYQARSIRPISCKCIYKCKETLRHENRIAVFDKYWKLGNLQAQRNFLAGLITKVDKKRMVVNAKTWDAFSLQNAYKY</sequence>
<dbReference type="OrthoDB" id="10551567at2759"/>
<reference evidence="2" key="1">
    <citation type="submission" date="2022-01" db="EMBL/GenBank/DDBJ databases">
        <authorList>
            <person name="King R."/>
        </authorList>
    </citation>
    <scope>NUCLEOTIDE SEQUENCE</scope>
</reference>
<dbReference type="Proteomes" id="UP001153737">
    <property type="component" value="Chromosome 11"/>
</dbReference>
<reference evidence="2" key="2">
    <citation type="submission" date="2022-10" db="EMBL/GenBank/DDBJ databases">
        <authorList>
            <consortium name="ENA_rothamsted_submissions"/>
            <consortium name="culmorum"/>
            <person name="King R."/>
        </authorList>
    </citation>
    <scope>NUCLEOTIDE SEQUENCE</scope>
</reference>
<evidence type="ECO:0000313" key="2">
    <source>
        <dbReference type="EMBL" id="CAG9814685.1"/>
    </source>
</evidence>
<protein>
    <submittedName>
        <fullName evidence="2">Uncharacterized protein</fullName>
    </submittedName>
</protein>
<dbReference type="EMBL" id="OU896717">
    <property type="protein sequence ID" value="CAG9814685.1"/>
    <property type="molecule type" value="Genomic_DNA"/>
</dbReference>
<name>A0A9N9X0P2_PHACE</name>
<gene>
    <name evidence="2" type="ORF">PHAECO_LOCUS2445</name>
</gene>
<evidence type="ECO:0000256" key="1">
    <source>
        <dbReference type="SAM" id="MobiDB-lite"/>
    </source>
</evidence>
<keyword evidence="3" id="KW-1185">Reference proteome</keyword>
<proteinExistence type="predicted"/>
<feature type="region of interest" description="Disordered" evidence="1">
    <location>
        <begin position="1"/>
        <end position="48"/>
    </location>
</feature>
<accession>A0A9N9X0P2</accession>
<evidence type="ECO:0000313" key="3">
    <source>
        <dbReference type="Proteomes" id="UP001153737"/>
    </source>
</evidence>
<feature type="compositionally biased region" description="Basic and acidic residues" evidence="1">
    <location>
        <begin position="1"/>
        <end position="11"/>
    </location>
</feature>